<comment type="caution">
    <text evidence="2">The sequence shown here is derived from an EMBL/GenBank/DDBJ whole genome shotgun (WGS) entry which is preliminary data.</text>
</comment>
<keyword evidence="1" id="KW-1133">Transmembrane helix</keyword>
<evidence type="ECO:0000313" key="3">
    <source>
        <dbReference type="Proteomes" id="UP001629113"/>
    </source>
</evidence>
<dbReference type="EMBL" id="JBFCZG010000004">
    <property type="protein sequence ID" value="KAL3422925.1"/>
    <property type="molecule type" value="Genomic_DNA"/>
</dbReference>
<keyword evidence="3" id="KW-1185">Reference proteome</keyword>
<accession>A0ABR4PHW9</accession>
<proteinExistence type="predicted"/>
<keyword evidence="1" id="KW-0472">Membrane</keyword>
<evidence type="ECO:0000313" key="2">
    <source>
        <dbReference type="EMBL" id="KAL3422925.1"/>
    </source>
</evidence>
<evidence type="ECO:0000256" key="1">
    <source>
        <dbReference type="SAM" id="Phobius"/>
    </source>
</evidence>
<feature type="transmembrane region" description="Helical" evidence="1">
    <location>
        <begin position="47"/>
        <end position="66"/>
    </location>
</feature>
<protein>
    <submittedName>
        <fullName evidence="2">Uncharacterized protein</fullName>
    </submittedName>
</protein>
<organism evidence="2 3">
    <name type="scientific">Phlyctema vagabunda</name>
    <dbReference type="NCBI Taxonomy" id="108571"/>
    <lineage>
        <taxon>Eukaryota</taxon>
        <taxon>Fungi</taxon>
        <taxon>Dikarya</taxon>
        <taxon>Ascomycota</taxon>
        <taxon>Pezizomycotina</taxon>
        <taxon>Leotiomycetes</taxon>
        <taxon>Helotiales</taxon>
        <taxon>Dermateaceae</taxon>
        <taxon>Phlyctema</taxon>
    </lineage>
</organism>
<gene>
    <name evidence="2" type="ORF">PVAG01_04672</name>
</gene>
<reference evidence="2 3" key="1">
    <citation type="submission" date="2024-06" db="EMBL/GenBank/DDBJ databases">
        <title>Complete genome of Phlyctema vagabunda strain 19-DSS-EL-015.</title>
        <authorList>
            <person name="Fiorenzani C."/>
        </authorList>
    </citation>
    <scope>NUCLEOTIDE SEQUENCE [LARGE SCALE GENOMIC DNA]</scope>
    <source>
        <strain evidence="2 3">19-DSS-EL-015</strain>
    </source>
</reference>
<name>A0ABR4PHW9_9HELO</name>
<dbReference type="Proteomes" id="UP001629113">
    <property type="component" value="Unassembled WGS sequence"/>
</dbReference>
<keyword evidence="1" id="KW-0812">Transmembrane</keyword>
<sequence>MPPLDSMVVHLTNYTYKPDNIAWTAPSSFEIRESLQQHMPLFIQNEISYIVAAVVLVFLIICVDCYKRKQRRRLLTTANDAILYNELEKVGF</sequence>